<keyword evidence="13" id="KW-1185">Reference proteome</keyword>
<keyword evidence="3 12" id="KW-0328">Glycosyltransferase</keyword>
<evidence type="ECO:0000256" key="6">
    <source>
        <dbReference type="ARBA" id="ARBA00023268"/>
    </source>
</evidence>
<evidence type="ECO:0000259" key="11">
    <source>
        <dbReference type="PROSITE" id="PS50853"/>
    </source>
</evidence>
<dbReference type="Gene3D" id="2.60.40.10">
    <property type="entry name" value="Immunoglobulins"/>
    <property type="match status" value="1"/>
</dbReference>
<proteinExistence type="predicted"/>
<dbReference type="InterPro" id="IPR013783">
    <property type="entry name" value="Ig-like_fold"/>
</dbReference>
<dbReference type="Proteomes" id="UP000823485">
    <property type="component" value="Unassembled WGS sequence"/>
</dbReference>
<dbReference type="EC" id="2.4.1.-" evidence="12"/>
<dbReference type="GO" id="GO:0016787">
    <property type="term" value="F:hydrolase activity"/>
    <property type="evidence" value="ECO:0007669"/>
    <property type="project" value="UniProtKB-KW"/>
</dbReference>
<keyword evidence="4 12" id="KW-0808">Transferase</keyword>
<dbReference type="InterPro" id="IPR001460">
    <property type="entry name" value="PCN-bd_Tpept"/>
</dbReference>
<dbReference type="GO" id="GO:0016757">
    <property type="term" value="F:glycosyltransferase activity"/>
    <property type="evidence" value="ECO:0007669"/>
    <property type="project" value="UniProtKB-KW"/>
</dbReference>
<dbReference type="PANTHER" id="PTHR32282:SF29">
    <property type="entry name" value="PENICILLIN-BINDING PROTEIN 1A"/>
    <property type="match status" value="1"/>
</dbReference>
<dbReference type="SMART" id="SM00060">
    <property type="entry name" value="FN3"/>
    <property type="match status" value="1"/>
</dbReference>
<evidence type="ECO:0000256" key="2">
    <source>
        <dbReference type="ARBA" id="ARBA00022670"/>
    </source>
</evidence>
<dbReference type="EMBL" id="JAFBFH010000003">
    <property type="protein sequence ID" value="MBM7713603.1"/>
    <property type="molecule type" value="Genomic_DNA"/>
</dbReference>
<accession>A0ABS2R1T6</accession>
<keyword evidence="6" id="KW-0511">Multifunctional enzyme</keyword>
<dbReference type="SUPFAM" id="SSF53955">
    <property type="entry name" value="Lysozyme-like"/>
    <property type="match status" value="1"/>
</dbReference>
<comment type="catalytic activity">
    <reaction evidence="8">
        <text>[GlcNAc-(1-&gt;4)-Mur2Ac(oyl-L-Ala-gamma-D-Glu-L-Lys-D-Ala-D-Ala)](n)-di-trans,octa-cis-undecaprenyl diphosphate + beta-D-GlcNAc-(1-&gt;4)-Mur2Ac(oyl-L-Ala-gamma-D-Glu-L-Lys-D-Ala-D-Ala)-di-trans,octa-cis-undecaprenyl diphosphate = [GlcNAc-(1-&gt;4)-Mur2Ac(oyl-L-Ala-gamma-D-Glu-L-Lys-D-Ala-D-Ala)](n+1)-di-trans,octa-cis-undecaprenyl diphosphate + di-trans,octa-cis-undecaprenyl diphosphate + H(+)</text>
        <dbReference type="Rhea" id="RHEA:23708"/>
        <dbReference type="Rhea" id="RHEA-COMP:9602"/>
        <dbReference type="Rhea" id="RHEA-COMP:9603"/>
        <dbReference type="ChEBI" id="CHEBI:15378"/>
        <dbReference type="ChEBI" id="CHEBI:58405"/>
        <dbReference type="ChEBI" id="CHEBI:60033"/>
        <dbReference type="ChEBI" id="CHEBI:78435"/>
        <dbReference type="EC" id="2.4.99.28"/>
    </reaction>
</comment>
<dbReference type="Gene3D" id="1.10.3810.10">
    <property type="entry name" value="Biosynthetic peptidoglycan transglycosylase-like"/>
    <property type="match status" value="1"/>
</dbReference>
<dbReference type="Pfam" id="PF00041">
    <property type="entry name" value="fn3"/>
    <property type="match status" value="1"/>
</dbReference>
<feature type="compositionally biased region" description="Polar residues" evidence="9">
    <location>
        <begin position="763"/>
        <end position="780"/>
    </location>
</feature>
<evidence type="ECO:0000256" key="3">
    <source>
        <dbReference type="ARBA" id="ARBA00022676"/>
    </source>
</evidence>
<dbReference type="SUPFAM" id="SSF56601">
    <property type="entry name" value="beta-lactamase/transpeptidase-like"/>
    <property type="match status" value="1"/>
</dbReference>
<evidence type="ECO:0000313" key="13">
    <source>
        <dbReference type="Proteomes" id="UP000823485"/>
    </source>
</evidence>
<feature type="region of interest" description="Disordered" evidence="9">
    <location>
        <begin position="1"/>
        <end position="21"/>
    </location>
</feature>
<evidence type="ECO:0000313" key="12">
    <source>
        <dbReference type="EMBL" id="MBM7713603.1"/>
    </source>
</evidence>
<dbReference type="InterPro" id="IPR003961">
    <property type="entry name" value="FN3_dom"/>
</dbReference>
<evidence type="ECO:0000256" key="9">
    <source>
        <dbReference type="SAM" id="MobiDB-lite"/>
    </source>
</evidence>
<feature type="transmembrane region" description="Helical" evidence="10">
    <location>
        <begin position="31"/>
        <end position="53"/>
    </location>
</feature>
<protein>
    <submittedName>
        <fullName evidence="12">Penicillin-binding protein 1A</fullName>
        <ecNumber evidence="12">2.4.1.-</ecNumber>
        <ecNumber evidence="12">3.4.-.-</ecNumber>
    </submittedName>
</protein>
<comment type="caution">
    <text evidence="12">The sequence shown here is derived from an EMBL/GenBank/DDBJ whole genome shotgun (WGS) entry which is preliminary data.</text>
</comment>
<feature type="region of interest" description="Disordered" evidence="9">
    <location>
        <begin position="762"/>
        <end position="894"/>
    </location>
</feature>
<dbReference type="InterPro" id="IPR023346">
    <property type="entry name" value="Lysozyme-like_dom_sf"/>
</dbReference>
<dbReference type="InterPro" id="IPR012338">
    <property type="entry name" value="Beta-lactam/transpept-like"/>
</dbReference>
<dbReference type="PANTHER" id="PTHR32282">
    <property type="entry name" value="BINDING PROTEIN TRANSPEPTIDASE, PUTATIVE-RELATED"/>
    <property type="match status" value="1"/>
</dbReference>
<keyword evidence="10" id="KW-1133">Transmembrane helix</keyword>
<feature type="compositionally biased region" description="Low complexity" evidence="9">
    <location>
        <begin position="801"/>
        <end position="864"/>
    </location>
</feature>
<evidence type="ECO:0000256" key="10">
    <source>
        <dbReference type="SAM" id="Phobius"/>
    </source>
</evidence>
<dbReference type="RefSeq" id="WP_077113339.1">
    <property type="nucleotide sequence ID" value="NZ_JAFBFH010000003.1"/>
</dbReference>
<keyword evidence="10" id="KW-0472">Membrane</keyword>
<comment type="catalytic activity">
    <reaction evidence="7">
        <text>Preferential cleavage: (Ac)2-L-Lys-D-Ala-|-D-Ala. Also transpeptidation of peptidyl-alanyl moieties that are N-acyl substituents of D-alanine.</text>
        <dbReference type="EC" id="3.4.16.4"/>
    </reaction>
</comment>
<feature type="compositionally biased region" description="Acidic residues" evidence="9">
    <location>
        <begin position="781"/>
        <end position="799"/>
    </location>
</feature>
<evidence type="ECO:0000256" key="8">
    <source>
        <dbReference type="ARBA" id="ARBA00049902"/>
    </source>
</evidence>
<sequence>MADKFQTRTERRKVTKQKKQKKPKSFLKKTFLFVVILMFAGLVTGAGTFAWYVKDAPKLDKKLLVDPVASELLDINGEVFTTLGTERRDYVEIDQIPQLVKDAVLATEDVRFYKHHGIDFRRIAGAVLANFSRGFGSEGASTLTQQVVKRSFLSDEKTLKRKAQEAWLAFQLEKQYTKDQIFEIYVNKIYYSSGVHGIETASKYYFGKPLDKLELQEAAFLAGLPQSPNRYNPYEYPERADKRKNIVLSLMHQHGKISKEQMEKAKNISVTETLVPEEENRKDSYKYDSFVDQVIKEVEALGDYNVFSDGLKIYTTLDPDAQQYTEKMLYTNEVVQYPDEKFQAGIVLMDTKTGEVRAIGGNRNKDVKRGRNYATQLSDKQPGSTVKPIFDYGPAIEYLNWSTYEQVKDEPYTYTGGTPINNFDNRHLGQMSIREALYRSRNIPALKAFQEAGAENVRKFAAGLGFENIDMTESDSIGGGKQNPSPFTLAGAFAAFGNNGMYHKPHTVKKIVLMDGETEIKNKVEPKIAMKDSTAYMVTDMLKDVLSSKAGATGKAAAIPGLPVAGKTGTTNYSKAEMREYNIPRGSSPDSWFAGYTTNYTVAVWTGYEKRENPILPKDLKIAQQLFKNLMRHASSDIETPDFKMPKSVVRAAVEKGSNPAKKPSKHTPESNIVHELFVAGTEPKQVSQAFDKLDAPSVSGEYKEGEKAVVFNWSHPESGELKFQVKVNIAGTEKDLGEISDTSYTISNVEPGKTYSIKVTAVSESQTSSPGSASVTVPSNEEDQNEEEPTDGEEEPNEENPPADNDQNGSGNDNQNDNQNGQNNNNNNNPNDNQNGNNGNNNGNNPNPGNNQNPGNNGNQQEGGDSGETPDDNTDQSGGSPPQAVRPANRMTG</sequence>
<evidence type="ECO:0000256" key="7">
    <source>
        <dbReference type="ARBA" id="ARBA00034000"/>
    </source>
</evidence>
<keyword evidence="5 12" id="KW-0378">Hydrolase</keyword>
<evidence type="ECO:0000256" key="4">
    <source>
        <dbReference type="ARBA" id="ARBA00022679"/>
    </source>
</evidence>
<name>A0ABS2R1T6_9BACI</name>
<dbReference type="InterPro" id="IPR001264">
    <property type="entry name" value="Glyco_trans_51"/>
</dbReference>
<keyword evidence="2" id="KW-0645">Protease</keyword>
<feature type="domain" description="Fibronectin type-III" evidence="11">
    <location>
        <begin position="696"/>
        <end position="783"/>
    </location>
</feature>
<organism evidence="12 13">
    <name type="scientific">Siminovitchia thermophila</name>
    <dbReference type="NCBI Taxonomy" id="1245522"/>
    <lineage>
        <taxon>Bacteria</taxon>
        <taxon>Bacillati</taxon>
        <taxon>Bacillota</taxon>
        <taxon>Bacilli</taxon>
        <taxon>Bacillales</taxon>
        <taxon>Bacillaceae</taxon>
        <taxon>Siminovitchia</taxon>
    </lineage>
</organism>
<gene>
    <name evidence="12" type="ORF">JOC94_000572</name>
</gene>
<dbReference type="InterPro" id="IPR036950">
    <property type="entry name" value="PBP_transglycosylase"/>
</dbReference>
<feature type="compositionally biased region" description="Basic residues" evidence="9">
    <location>
        <begin position="10"/>
        <end position="21"/>
    </location>
</feature>
<dbReference type="InterPro" id="IPR050396">
    <property type="entry name" value="Glycosyltr_51/Transpeptidase"/>
</dbReference>
<dbReference type="PROSITE" id="PS50853">
    <property type="entry name" value="FN3"/>
    <property type="match status" value="1"/>
</dbReference>
<dbReference type="CDD" id="cd00063">
    <property type="entry name" value="FN3"/>
    <property type="match status" value="1"/>
</dbReference>
<evidence type="ECO:0000256" key="5">
    <source>
        <dbReference type="ARBA" id="ARBA00022801"/>
    </source>
</evidence>
<dbReference type="NCBIfam" id="TIGR02074">
    <property type="entry name" value="PBP_1a_fam"/>
    <property type="match status" value="1"/>
</dbReference>
<evidence type="ECO:0000256" key="1">
    <source>
        <dbReference type="ARBA" id="ARBA00022645"/>
    </source>
</evidence>
<keyword evidence="1" id="KW-0121">Carboxypeptidase</keyword>
<dbReference type="Pfam" id="PF00912">
    <property type="entry name" value="Transgly"/>
    <property type="match status" value="1"/>
</dbReference>
<dbReference type="Gene3D" id="3.40.710.10">
    <property type="entry name" value="DD-peptidase/beta-lactamase superfamily"/>
    <property type="match status" value="1"/>
</dbReference>
<dbReference type="SUPFAM" id="SSF49265">
    <property type="entry name" value="Fibronectin type III"/>
    <property type="match status" value="1"/>
</dbReference>
<dbReference type="Pfam" id="PF00905">
    <property type="entry name" value="Transpeptidase"/>
    <property type="match status" value="1"/>
</dbReference>
<keyword evidence="10" id="KW-0812">Transmembrane</keyword>
<dbReference type="InterPro" id="IPR036116">
    <property type="entry name" value="FN3_sf"/>
</dbReference>
<dbReference type="EC" id="3.4.-.-" evidence="12"/>
<reference evidence="12 13" key="1">
    <citation type="submission" date="2021-01" db="EMBL/GenBank/DDBJ databases">
        <title>Genomic Encyclopedia of Type Strains, Phase IV (KMG-IV): sequencing the most valuable type-strain genomes for metagenomic binning, comparative biology and taxonomic classification.</title>
        <authorList>
            <person name="Goeker M."/>
        </authorList>
    </citation>
    <scope>NUCLEOTIDE SEQUENCE [LARGE SCALE GENOMIC DNA]</scope>
    <source>
        <strain evidence="12 13">DSM 105453</strain>
    </source>
</reference>